<dbReference type="GO" id="GO:0006298">
    <property type="term" value="P:mismatch repair"/>
    <property type="evidence" value="ECO:0007669"/>
    <property type="project" value="TreeGrafter"/>
</dbReference>
<dbReference type="NCBIfam" id="TIGR01084">
    <property type="entry name" value="mutY"/>
    <property type="match status" value="1"/>
</dbReference>
<keyword evidence="12" id="KW-0234">DNA repair</keyword>
<evidence type="ECO:0000256" key="6">
    <source>
        <dbReference type="ARBA" id="ARBA00022485"/>
    </source>
</evidence>
<keyword evidence="6" id="KW-0004">4Fe-4S</keyword>
<name>A0A545TKA7_9GAMM</name>
<dbReference type="InterPro" id="IPR011257">
    <property type="entry name" value="DNA_glycosylase"/>
</dbReference>
<evidence type="ECO:0000256" key="13">
    <source>
        <dbReference type="ARBA" id="ARBA00023295"/>
    </source>
</evidence>
<evidence type="ECO:0000256" key="14">
    <source>
        <dbReference type="RuleBase" id="RU365096"/>
    </source>
</evidence>
<dbReference type="InterPro" id="IPR029119">
    <property type="entry name" value="MutY_C"/>
</dbReference>
<evidence type="ECO:0000256" key="9">
    <source>
        <dbReference type="ARBA" id="ARBA00022801"/>
    </source>
</evidence>
<comment type="cofactor">
    <cofactor evidence="14">
        <name>[4Fe-4S] cluster</name>
        <dbReference type="ChEBI" id="CHEBI:49883"/>
    </cofactor>
    <text evidence="14">Binds 1 [4Fe-4S] cluster.</text>
</comment>
<dbReference type="InterPro" id="IPR000445">
    <property type="entry name" value="HhH_motif"/>
</dbReference>
<evidence type="ECO:0000256" key="11">
    <source>
        <dbReference type="ARBA" id="ARBA00023014"/>
    </source>
</evidence>
<evidence type="ECO:0000313" key="17">
    <source>
        <dbReference type="Proteomes" id="UP000319732"/>
    </source>
</evidence>
<proteinExistence type="inferred from homology"/>
<dbReference type="InterPro" id="IPR003265">
    <property type="entry name" value="HhH-GPD_domain"/>
</dbReference>
<dbReference type="NCBIfam" id="NF008132">
    <property type="entry name" value="PRK10880.1"/>
    <property type="match status" value="1"/>
</dbReference>
<protein>
    <recommendedName>
        <fullName evidence="5 14">Adenine DNA glycosylase</fullName>
        <ecNumber evidence="4 14">3.2.2.31</ecNumber>
    </recommendedName>
</protein>
<dbReference type="PANTHER" id="PTHR42944:SF1">
    <property type="entry name" value="ADENINE DNA GLYCOSYLASE"/>
    <property type="match status" value="1"/>
</dbReference>
<evidence type="ECO:0000256" key="1">
    <source>
        <dbReference type="ARBA" id="ARBA00000843"/>
    </source>
</evidence>
<evidence type="ECO:0000256" key="7">
    <source>
        <dbReference type="ARBA" id="ARBA00022723"/>
    </source>
</evidence>
<keyword evidence="8 14" id="KW-0227">DNA damage</keyword>
<dbReference type="GO" id="GO:0000701">
    <property type="term" value="F:purine-specific mismatch base pair DNA N-glycosylase activity"/>
    <property type="evidence" value="ECO:0007669"/>
    <property type="project" value="UniProtKB-EC"/>
</dbReference>
<evidence type="ECO:0000256" key="10">
    <source>
        <dbReference type="ARBA" id="ARBA00023004"/>
    </source>
</evidence>
<evidence type="ECO:0000256" key="5">
    <source>
        <dbReference type="ARBA" id="ARBA00022023"/>
    </source>
</evidence>
<keyword evidence="11" id="KW-0411">Iron-sulfur</keyword>
<dbReference type="GO" id="GO:0035485">
    <property type="term" value="F:adenine/guanine mispair binding"/>
    <property type="evidence" value="ECO:0007669"/>
    <property type="project" value="TreeGrafter"/>
</dbReference>
<evidence type="ECO:0000256" key="12">
    <source>
        <dbReference type="ARBA" id="ARBA00023204"/>
    </source>
</evidence>
<dbReference type="SUPFAM" id="SSF55811">
    <property type="entry name" value="Nudix"/>
    <property type="match status" value="1"/>
</dbReference>
<dbReference type="CDD" id="cd00056">
    <property type="entry name" value="ENDO3c"/>
    <property type="match status" value="1"/>
</dbReference>
<evidence type="ECO:0000313" key="16">
    <source>
        <dbReference type="EMBL" id="TQV77659.1"/>
    </source>
</evidence>
<comment type="function">
    <text evidence="2">Adenine glycosylase active on G-A mispairs. MutY also corrects error-prone DNA synthesis past GO lesions which are due to the oxidatively damaged form of guanine: 7,8-dihydro-8-oxoguanine (8-oxo-dGTP).</text>
</comment>
<dbReference type="GO" id="GO:0006284">
    <property type="term" value="P:base-excision repair"/>
    <property type="evidence" value="ECO:0007669"/>
    <property type="project" value="UniProtKB-UniRule"/>
</dbReference>
<dbReference type="EMBL" id="VHSG01000014">
    <property type="protein sequence ID" value="TQV77659.1"/>
    <property type="molecule type" value="Genomic_DNA"/>
</dbReference>
<dbReference type="InterPro" id="IPR005760">
    <property type="entry name" value="A/G_AdeGlyc_MutY"/>
</dbReference>
<dbReference type="RefSeq" id="WP_142905292.1">
    <property type="nucleotide sequence ID" value="NZ_ML660095.1"/>
</dbReference>
<organism evidence="16 17">
    <name type="scientific">Exilibacterium tricleocarpae</name>
    <dbReference type="NCBI Taxonomy" id="2591008"/>
    <lineage>
        <taxon>Bacteria</taxon>
        <taxon>Pseudomonadati</taxon>
        <taxon>Pseudomonadota</taxon>
        <taxon>Gammaproteobacteria</taxon>
        <taxon>Cellvibrionales</taxon>
        <taxon>Cellvibrionaceae</taxon>
        <taxon>Exilibacterium</taxon>
    </lineage>
</organism>
<dbReference type="GO" id="GO:0034039">
    <property type="term" value="F:8-oxo-7,8-dihydroguanine DNA N-glycosylase activity"/>
    <property type="evidence" value="ECO:0007669"/>
    <property type="project" value="TreeGrafter"/>
</dbReference>
<keyword evidence="7" id="KW-0479">Metal-binding</keyword>
<gene>
    <name evidence="16" type="primary">mutY</name>
    <name evidence="16" type="ORF">FKG94_14845</name>
</gene>
<dbReference type="Gene3D" id="3.90.79.10">
    <property type="entry name" value="Nucleoside Triphosphate Pyrophosphohydrolase"/>
    <property type="match status" value="1"/>
</dbReference>
<dbReference type="AlphaFoldDB" id="A0A545TKA7"/>
<keyword evidence="9" id="KW-0378">Hydrolase</keyword>
<comment type="similarity">
    <text evidence="3 14">Belongs to the Nth/MutY family.</text>
</comment>
<sequence>MSSQPMQPQLFSKVVLAWFDQHGRKHLPWQRDINAYRVWVSEIMLQQTQVNTVIPYFERFMQTFPTVATLAAAPVDEVLHLWTGLGYYARARNLHRCAAVVVEQYGGEFPDTVEQLSELPGIGRSTAGAICSIAYGKSAPILDGNVKRVLARFHAVSGWPGKSSVLKQLWEHAEAYTPKRRNGDYTQAMMDLGATLCSRGKPACGLCPLKDGCQAYRQGNPADYPGKKPKKELPVRQVQMLMLRNPGGELLLQRRPPQGIWGGLWSFPELPAEESPEDYCRDHDLMLAERETWDSYRHTFSHFHLDITPVLLQLNREPDRIMAAGRSVWYNVRRPEALGLAAPVKRLLEQLAGLEPITDLEPAD</sequence>
<dbReference type="GO" id="GO:0032357">
    <property type="term" value="F:oxidized purine DNA binding"/>
    <property type="evidence" value="ECO:0007669"/>
    <property type="project" value="TreeGrafter"/>
</dbReference>
<reference evidence="16 17" key="1">
    <citation type="submission" date="2019-06" db="EMBL/GenBank/DDBJ databases">
        <title>Whole genome sequence for Cellvibrionaceae sp. R142.</title>
        <authorList>
            <person name="Wang G."/>
        </authorList>
    </citation>
    <scope>NUCLEOTIDE SEQUENCE [LARGE SCALE GENOMIC DNA]</scope>
    <source>
        <strain evidence="16 17">R142</strain>
    </source>
</reference>
<dbReference type="SUPFAM" id="SSF48150">
    <property type="entry name" value="DNA-glycosylase"/>
    <property type="match status" value="1"/>
</dbReference>
<evidence type="ECO:0000256" key="8">
    <source>
        <dbReference type="ARBA" id="ARBA00022763"/>
    </source>
</evidence>
<dbReference type="Pfam" id="PF00633">
    <property type="entry name" value="HHH"/>
    <property type="match status" value="1"/>
</dbReference>
<dbReference type="Pfam" id="PF00730">
    <property type="entry name" value="HhH-GPD"/>
    <property type="match status" value="1"/>
</dbReference>
<dbReference type="Gene3D" id="1.10.340.30">
    <property type="entry name" value="Hypothetical protein, domain 2"/>
    <property type="match status" value="1"/>
</dbReference>
<dbReference type="PROSITE" id="PS01155">
    <property type="entry name" value="ENDONUCLEASE_III_2"/>
    <property type="match status" value="1"/>
</dbReference>
<dbReference type="EC" id="3.2.2.31" evidence="4 14"/>
<dbReference type="CDD" id="cd03431">
    <property type="entry name" value="NUDIX_DNA_Glycosylase_C-MutY"/>
    <property type="match status" value="1"/>
</dbReference>
<evidence type="ECO:0000259" key="15">
    <source>
        <dbReference type="SMART" id="SM00478"/>
    </source>
</evidence>
<comment type="catalytic activity">
    <reaction evidence="1 14">
        <text>Hydrolyzes free adenine bases from 7,8-dihydro-8-oxoguanine:adenine mismatched double-stranded DNA, leaving an apurinic site.</text>
        <dbReference type="EC" id="3.2.2.31"/>
    </reaction>
</comment>
<dbReference type="InterPro" id="IPR004036">
    <property type="entry name" value="Endonuclease-III-like_CS2"/>
</dbReference>
<dbReference type="FunFam" id="1.10.340.30:FF:000002">
    <property type="entry name" value="Adenine DNA glycosylase"/>
    <property type="match status" value="1"/>
</dbReference>
<dbReference type="SMART" id="SM00478">
    <property type="entry name" value="ENDO3c"/>
    <property type="match status" value="1"/>
</dbReference>
<evidence type="ECO:0000256" key="3">
    <source>
        <dbReference type="ARBA" id="ARBA00008343"/>
    </source>
</evidence>
<dbReference type="InterPro" id="IPR003651">
    <property type="entry name" value="Endonuclease3_FeS-loop_motif"/>
</dbReference>
<dbReference type="Gene3D" id="1.10.1670.10">
    <property type="entry name" value="Helix-hairpin-Helix base-excision DNA repair enzymes (C-terminal)"/>
    <property type="match status" value="1"/>
</dbReference>
<dbReference type="InterPro" id="IPR015797">
    <property type="entry name" value="NUDIX_hydrolase-like_dom_sf"/>
</dbReference>
<keyword evidence="13 14" id="KW-0326">Glycosidase</keyword>
<keyword evidence="10 14" id="KW-0408">Iron</keyword>
<keyword evidence="17" id="KW-1185">Reference proteome</keyword>
<dbReference type="GO" id="GO:0046872">
    <property type="term" value="F:metal ion binding"/>
    <property type="evidence" value="ECO:0007669"/>
    <property type="project" value="UniProtKB-UniRule"/>
</dbReference>
<dbReference type="Pfam" id="PF14815">
    <property type="entry name" value="NUDIX_4"/>
    <property type="match status" value="1"/>
</dbReference>
<evidence type="ECO:0000256" key="4">
    <source>
        <dbReference type="ARBA" id="ARBA00012045"/>
    </source>
</evidence>
<dbReference type="GO" id="GO:0051539">
    <property type="term" value="F:4 iron, 4 sulfur cluster binding"/>
    <property type="evidence" value="ECO:0007669"/>
    <property type="project" value="UniProtKB-UniRule"/>
</dbReference>
<dbReference type="InterPro" id="IPR004035">
    <property type="entry name" value="Endouclease-III_FeS-bd_BS"/>
</dbReference>
<dbReference type="PANTHER" id="PTHR42944">
    <property type="entry name" value="ADENINE DNA GLYCOSYLASE"/>
    <property type="match status" value="1"/>
</dbReference>
<accession>A0A545TKA7</accession>
<evidence type="ECO:0000256" key="2">
    <source>
        <dbReference type="ARBA" id="ARBA00002933"/>
    </source>
</evidence>
<feature type="domain" description="HhH-GPD" evidence="15">
    <location>
        <begin position="44"/>
        <end position="195"/>
    </location>
</feature>
<dbReference type="InterPro" id="IPR023170">
    <property type="entry name" value="HhH_base_excis_C"/>
</dbReference>
<dbReference type="PROSITE" id="PS00764">
    <property type="entry name" value="ENDONUCLEASE_III_1"/>
    <property type="match status" value="1"/>
</dbReference>
<dbReference type="SMART" id="SM00525">
    <property type="entry name" value="FES"/>
    <property type="match status" value="1"/>
</dbReference>
<dbReference type="OrthoDB" id="9802365at2"/>
<dbReference type="Proteomes" id="UP000319732">
    <property type="component" value="Unassembled WGS sequence"/>
</dbReference>
<comment type="caution">
    <text evidence="16">The sequence shown here is derived from an EMBL/GenBank/DDBJ whole genome shotgun (WGS) entry which is preliminary data.</text>
</comment>
<dbReference type="InterPro" id="IPR044298">
    <property type="entry name" value="MIG/MutY"/>
</dbReference>